<evidence type="ECO:0000313" key="4">
    <source>
        <dbReference type="EMBL" id="CAA7055260.1"/>
    </source>
</evidence>
<sequence>MSSPPPPRSSGEEPLIKKPEKKRKKPSPVLLQTSQSTPVPSLPDDLLLSSFARISRLHYPALSLVSKSFGSLLASPELYETRSLLGRTESCLYVCLNFYPDPNRRWYTLCRRPNRALTNDDTSEKIKKKKEKPSRHLFVPIAIPNAPQAHWQSVTAIVTFGARLRACWWSEKNPAANVVDGKIYAAGGVNNFNSSNWMEVFDPKTQTWEFVMCPLAERYCSSSVDKSAVIEGRIFHMFRNESSVVYSPKEDRWELRSGICMTILDLGWSWLSYCVIDNVLYYCDITSGLRWFDFKRGCWVNLKGLKRLPRFAGYGCVKISDCGGKMGVCWIKYFRASGYKESRIWCAVIALERRNGDEDEEEIWGTVELIDPVLTVPNSCRIECVLAATV</sequence>
<feature type="region of interest" description="Disordered" evidence="1">
    <location>
        <begin position="1"/>
        <end position="40"/>
    </location>
</feature>
<accession>A0A6D2KLB9</accession>
<name>A0A6D2KLB9_9BRAS</name>
<dbReference type="Gene3D" id="2.120.10.80">
    <property type="entry name" value="Kelch-type beta propeller"/>
    <property type="match status" value="1"/>
</dbReference>
<dbReference type="Pfam" id="PF00646">
    <property type="entry name" value="F-box"/>
    <property type="match status" value="1"/>
</dbReference>
<keyword evidence="5" id="KW-1185">Reference proteome</keyword>
<feature type="domain" description="F-box" evidence="2">
    <location>
        <begin position="41"/>
        <end position="80"/>
    </location>
</feature>
<organism evidence="4 5">
    <name type="scientific">Microthlaspi erraticum</name>
    <dbReference type="NCBI Taxonomy" id="1685480"/>
    <lineage>
        <taxon>Eukaryota</taxon>
        <taxon>Viridiplantae</taxon>
        <taxon>Streptophyta</taxon>
        <taxon>Embryophyta</taxon>
        <taxon>Tracheophyta</taxon>
        <taxon>Spermatophyta</taxon>
        <taxon>Magnoliopsida</taxon>
        <taxon>eudicotyledons</taxon>
        <taxon>Gunneridae</taxon>
        <taxon>Pentapetalae</taxon>
        <taxon>rosids</taxon>
        <taxon>malvids</taxon>
        <taxon>Brassicales</taxon>
        <taxon>Brassicaceae</taxon>
        <taxon>Coluteocarpeae</taxon>
        <taxon>Microthlaspi</taxon>
    </lineage>
</organism>
<feature type="compositionally biased region" description="Polar residues" evidence="1">
    <location>
        <begin position="30"/>
        <end position="39"/>
    </location>
</feature>
<dbReference type="InterPro" id="IPR057499">
    <property type="entry name" value="Kelch_FKB95"/>
</dbReference>
<reference evidence="4" key="1">
    <citation type="submission" date="2020-01" db="EMBL/GenBank/DDBJ databases">
        <authorList>
            <person name="Mishra B."/>
        </authorList>
    </citation>
    <scope>NUCLEOTIDE SEQUENCE [LARGE SCALE GENOMIC DNA]</scope>
</reference>
<dbReference type="OrthoDB" id="45365at2759"/>
<dbReference type="CDD" id="cd22152">
    <property type="entry name" value="F-box_AtAFR-like"/>
    <property type="match status" value="1"/>
</dbReference>
<feature type="domain" description="FKB95-like N-terminal Kelch" evidence="3">
    <location>
        <begin position="172"/>
        <end position="374"/>
    </location>
</feature>
<dbReference type="AlphaFoldDB" id="A0A6D2KLB9"/>
<dbReference type="PANTHER" id="PTHR24414:SF184">
    <property type="entry name" value="GALACTOSE OXIDASE_KELCH REPEAT SUPERFAMILY PROTEIN"/>
    <property type="match status" value="1"/>
</dbReference>
<proteinExistence type="predicted"/>
<dbReference type="PANTHER" id="PTHR24414">
    <property type="entry name" value="F-BOX/KELCH-REPEAT PROTEIN SKIP4"/>
    <property type="match status" value="1"/>
</dbReference>
<dbReference type="InterPro" id="IPR001810">
    <property type="entry name" value="F-box_dom"/>
</dbReference>
<protein>
    <submittedName>
        <fullName evidence="4">Uncharacterized protein</fullName>
    </submittedName>
</protein>
<evidence type="ECO:0000259" key="2">
    <source>
        <dbReference type="Pfam" id="PF00646"/>
    </source>
</evidence>
<dbReference type="SUPFAM" id="SSF117281">
    <property type="entry name" value="Kelch motif"/>
    <property type="match status" value="1"/>
</dbReference>
<evidence type="ECO:0000256" key="1">
    <source>
        <dbReference type="SAM" id="MobiDB-lite"/>
    </source>
</evidence>
<gene>
    <name evidence="4" type="ORF">MERR_LOCUS42496</name>
</gene>
<dbReference type="Pfam" id="PF25210">
    <property type="entry name" value="Kelch_FKB95"/>
    <property type="match status" value="1"/>
</dbReference>
<evidence type="ECO:0000259" key="3">
    <source>
        <dbReference type="Pfam" id="PF25210"/>
    </source>
</evidence>
<dbReference type="Proteomes" id="UP000467841">
    <property type="component" value="Unassembled WGS sequence"/>
</dbReference>
<dbReference type="EMBL" id="CACVBM020001607">
    <property type="protein sequence ID" value="CAA7055260.1"/>
    <property type="molecule type" value="Genomic_DNA"/>
</dbReference>
<dbReference type="InterPro" id="IPR050354">
    <property type="entry name" value="F-box/kelch-repeat_ARATH"/>
</dbReference>
<comment type="caution">
    <text evidence="4">The sequence shown here is derived from an EMBL/GenBank/DDBJ whole genome shotgun (WGS) entry which is preliminary data.</text>
</comment>
<evidence type="ECO:0000313" key="5">
    <source>
        <dbReference type="Proteomes" id="UP000467841"/>
    </source>
</evidence>
<dbReference type="InterPro" id="IPR015915">
    <property type="entry name" value="Kelch-typ_b-propeller"/>
</dbReference>